<evidence type="ECO:0000259" key="1">
    <source>
        <dbReference type="PROSITE" id="PS51832"/>
    </source>
</evidence>
<reference evidence="2" key="1">
    <citation type="submission" date="2012-03" db="EMBL/GenBank/DDBJ databases">
        <title>Functional metagenomics reveals considerable lignocellulase gene clusters in the gut microbiome of a wood-feeding higher termite.</title>
        <authorList>
            <person name="Liu N."/>
        </authorList>
    </citation>
    <scope>NUCLEOTIDE SEQUENCE</scope>
</reference>
<dbReference type="CDD" id="cd00077">
    <property type="entry name" value="HDc"/>
    <property type="match status" value="1"/>
</dbReference>
<protein>
    <submittedName>
        <fullName evidence="2">HD domain protein</fullName>
    </submittedName>
</protein>
<dbReference type="PANTHER" id="PTHR43155">
    <property type="entry name" value="CYCLIC DI-GMP PHOSPHODIESTERASE PA4108-RELATED"/>
    <property type="match status" value="1"/>
</dbReference>
<proteinExistence type="predicted"/>
<dbReference type="SUPFAM" id="SSF109604">
    <property type="entry name" value="HD-domain/PDEase-like"/>
    <property type="match status" value="1"/>
</dbReference>
<dbReference type="SMART" id="SM00471">
    <property type="entry name" value="HDc"/>
    <property type="match status" value="1"/>
</dbReference>
<feature type="domain" description="HD-GYP" evidence="1">
    <location>
        <begin position="128"/>
        <end position="324"/>
    </location>
</feature>
<evidence type="ECO:0000313" key="2">
    <source>
        <dbReference type="EMBL" id="AGS52219.1"/>
    </source>
</evidence>
<dbReference type="Gene3D" id="1.10.3210.10">
    <property type="entry name" value="Hypothetical protein af1432"/>
    <property type="match status" value="1"/>
</dbReference>
<dbReference type="EMBL" id="JQ844186">
    <property type="protein sequence ID" value="AGS52219.1"/>
    <property type="molecule type" value="Genomic_DNA"/>
</dbReference>
<sequence length="387" mass="42672">MNKIYTSDLKPGQIFTEPVYSEGDCMLVPQMVPLRQKEIDLLLSWNIEFVTTNGEIMEDETLEEIPEEPPVAKGPLRFSISDVWQNSGPYRAYKNTIEKLAGLFTAIKSGADIEMRSVDTITSQLLQDLGSYPDNFVDYILGGEISGQELAKSSVNTAILSAMTAQEMKLPPQKIHNIVAGALLHDVGMLRLSKGITEKKGGLSDAELEQIKSHPIHTSKIVTKELFGPNEVNLIALQHHERYDGKGYPDSLSGQAIDIGARIVSVADAFEAMVSKKSYRNSLVGYQAVKNLMSDNASRFDPDVIIAFTKVIGIYPIGSIVRLNDFSVARVVSLHTEAPLRPIVQLLMDRKGNVLGSREVVTIDLLAEKKLFIKNAIDPDEFDVANV</sequence>
<dbReference type="AlphaFoldDB" id="A0A806KHG4"/>
<dbReference type="PANTHER" id="PTHR43155:SF2">
    <property type="entry name" value="CYCLIC DI-GMP PHOSPHODIESTERASE PA4108"/>
    <property type="match status" value="1"/>
</dbReference>
<name>A0A806KHG4_9BACT</name>
<accession>A0A806KHG4</accession>
<organism evidence="2">
    <name type="scientific">uncultured bacterium contig00056</name>
    <dbReference type="NCBI Taxonomy" id="1181540"/>
    <lineage>
        <taxon>Bacteria</taxon>
        <taxon>environmental samples</taxon>
    </lineage>
</organism>
<dbReference type="PROSITE" id="PS51832">
    <property type="entry name" value="HD_GYP"/>
    <property type="match status" value="1"/>
</dbReference>
<dbReference type="InterPro" id="IPR003607">
    <property type="entry name" value="HD/PDEase_dom"/>
</dbReference>
<dbReference type="InterPro" id="IPR037522">
    <property type="entry name" value="HD_GYP_dom"/>
</dbReference>
<dbReference type="Pfam" id="PF13487">
    <property type="entry name" value="HD_5"/>
    <property type="match status" value="1"/>
</dbReference>